<sequence length="139" mass="15558">MTPPLRFHHTLPWTTNHLFHPKSESKQSMLTSLTIFRDASFKASGGGVDDKNSTIRLRSSSNHVLDEISMARSIYDGAVIFHVIPRSRSAFSLSSTHAYLNERLFISAASFSNFSITRLSIPPSLYIRCPVVVDFPEST</sequence>
<protein>
    <submittedName>
        <fullName evidence="1">Uncharacterized protein</fullName>
    </submittedName>
</protein>
<gene>
    <name evidence="1" type="ORF">Ccrd_014744</name>
</gene>
<evidence type="ECO:0000313" key="1">
    <source>
        <dbReference type="EMBL" id="KVI06905.1"/>
    </source>
</evidence>
<accession>A0A103YD58</accession>
<proteinExistence type="predicted"/>
<reference evidence="1 2" key="1">
    <citation type="journal article" date="2016" name="Sci. Rep.">
        <title>The genome sequence of the outbreeding globe artichoke constructed de novo incorporating a phase-aware low-pass sequencing strategy of F1 progeny.</title>
        <authorList>
            <person name="Scaglione D."/>
            <person name="Reyes-Chin-Wo S."/>
            <person name="Acquadro A."/>
            <person name="Froenicke L."/>
            <person name="Portis E."/>
            <person name="Beitel C."/>
            <person name="Tirone M."/>
            <person name="Mauro R."/>
            <person name="Lo Monaco A."/>
            <person name="Mauromicale G."/>
            <person name="Faccioli P."/>
            <person name="Cattivelli L."/>
            <person name="Rieseberg L."/>
            <person name="Michelmore R."/>
            <person name="Lanteri S."/>
        </authorList>
    </citation>
    <scope>NUCLEOTIDE SEQUENCE [LARGE SCALE GENOMIC DNA]</scope>
    <source>
        <strain evidence="1">2C</strain>
    </source>
</reference>
<evidence type="ECO:0000313" key="2">
    <source>
        <dbReference type="Proteomes" id="UP000243975"/>
    </source>
</evidence>
<dbReference type="AlphaFoldDB" id="A0A103YD58"/>
<dbReference type="Proteomes" id="UP000243975">
    <property type="component" value="Unassembled WGS sequence"/>
</dbReference>
<comment type="caution">
    <text evidence="1">The sequence shown here is derived from an EMBL/GenBank/DDBJ whole genome shotgun (WGS) entry which is preliminary data.</text>
</comment>
<dbReference type="EMBL" id="LEKV01001546">
    <property type="protein sequence ID" value="KVI06905.1"/>
    <property type="molecule type" value="Genomic_DNA"/>
</dbReference>
<name>A0A103YD58_CYNCS</name>
<keyword evidence="2" id="KW-1185">Reference proteome</keyword>
<organism evidence="1 2">
    <name type="scientific">Cynara cardunculus var. scolymus</name>
    <name type="common">Globe artichoke</name>
    <name type="synonym">Cynara scolymus</name>
    <dbReference type="NCBI Taxonomy" id="59895"/>
    <lineage>
        <taxon>Eukaryota</taxon>
        <taxon>Viridiplantae</taxon>
        <taxon>Streptophyta</taxon>
        <taxon>Embryophyta</taxon>
        <taxon>Tracheophyta</taxon>
        <taxon>Spermatophyta</taxon>
        <taxon>Magnoliopsida</taxon>
        <taxon>eudicotyledons</taxon>
        <taxon>Gunneridae</taxon>
        <taxon>Pentapetalae</taxon>
        <taxon>asterids</taxon>
        <taxon>campanulids</taxon>
        <taxon>Asterales</taxon>
        <taxon>Asteraceae</taxon>
        <taxon>Carduoideae</taxon>
        <taxon>Cardueae</taxon>
        <taxon>Carduinae</taxon>
        <taxon>Cynara</taxon>
    </lineage>
</organism>
<dbReference type="Gramene" id="KVI06905">
    <property type="protein sequence ID" value="KVI06905"/>
    <property type="gene ID" value="Ccrd_014744"/>
</dbReference>